<dbReference type="SUPFAM" id="SSF56235">
    <property type="entry name" value="N-terminal nucleophile aminohydrolases (Ntn hydrolases)"/>
    <property type="match status" value="1"/>
</dbReference>
<dbReference type="InterPro" id="IPR001962">
    <property type="entry name" value="Asn_synthase"/>
</dbReference>
<reference evidence="12 13" key="1">
    <citation type="submission" date="2020-02" db="EMBL/GenBank/DDBJ databases">
        <title>Genomic and physiological characterization of two novel Nitrospinaceae genera.</title>
        <authorList>
            <person name="Mueller A.J."/>
            <person name="Jung M.-Y."/>
            <person name="Strachan C.R."/>
            <person name="Herbold C.W."/>
            <person name="Kirkegaard R.H."/>
            <person name="Daims H."/>
        </authorList>
    </citation>
    <scope>NUCLEOTIDE SEQUENCE [LARGE SCALE GENOMIC DNA]</scope>
    <source>
        <strain evidence="12">EB</strain>
    </source>
</reference>
<dbReference type="PANTHER" id="PTHR43284:SF1">
    <property type="entry name" value="ASPARAGINE SYNTHETASE"/>
    <property type="match status" value="1"/>
</dbReference>
<dbReference type="Gene3D" id="3.40.50.620">
    <property type="entry name" value="HUPs"/>
    <property type="match status" value="1"/>
</dbReference>
<dbReference type="Gene3D" id="3.60.20.10">
    <property type="entry name" value="Glutamine Phosphoribosylpyrophosphate, subunit 1, domain 1"/>
    <property type="match status" value="1"/>
</dbReference>
<comment type="similarity">
    <text evidence="2">Belongs to the asparagine synthetase family.</text>
</comment>
<dbReference type="EMBL" id="CP048685">
    <property type="protein sequence ID" value="QPJ62153.1"/>
    <property type="molecule type" value="Genomic_DNA"/>
</dbReference>
<evidence type="ECO:0000256" key="1">
    <source>
        <dbReference type="ARBA" id="ARBA00005187"/>
    </source>
</evidence>
<evidence type="ECO:0000259" key="11">
    <source>
        <dbReference type="PROSITE" id="PS51278"/>
    </source>
</evidence>
<dbReference type="PANTHER" id="PTHR43284">
    <property type="entry name" value="ASPARAGINE SYNTHETASE (GLUTAMINE-HYDROLYZING)"/>
    <property type="match status" value="1"/>
</dbReference>
<dbReference type="Pfam" id="PF13522">
    <property type="entry name" value="GATase_6"/>
    <property type="match status" value="1"/>
</dbReference>
<proteinExistence type="inferred from homology"/>
<dbReference type="KEGG" id="nli:G3M70_09835"/>
<dbReference type="GO" id="GO:0004066">
    <property type="term" value="F:asparagine synthase (glutamine-hydrolyzing) activity"/>
    <property type="evidence" value="ECO:0007669"/>
    <property type="project" value="UniProtKB-EC"/>
</dbReference>
<dbReference type="CDD" id="cd01991">
    <property type="entry name" value="Asn_synthase_B_C"/>
    <property type="match status" value="1"/>
</dbReference>
<dbReference type="InterPro" id="IPR033738">
    <property type="entry name" value="AsnB_N"/>
</dbReference>
<dbReference type="GO" id="GO:0005524">
    <property type="term" value="F:ATP binding"/>
    <property type="evidence" value="ECO:0007669"/>
    <property type="project" value="UniProtKB-KW"/>
</dbReference>
<evidence type="ECO:0000256" key="10">
    <source>
        <dbReference type="PIRSR" id="PIRSR001589-3"/>
    </source>
</evidence>
<dbReference type="InterPro" id="IPR014729">
    <property type="entry name" value="Rossmann-like_a/b/a_fold"/>
</dbReference>
<gene>
    <name evidence="12" type="primary">asnB</name>
    <name evidence="12" type="ORF">G3M70_09835</name>
</gene>
<dbReference type="Proteomes" id="UP000594688">
    <property type="component" value="Chromosome"/>
</dbReference>
<feature type="binding site" evidence="9">
    <location>
        <position position="308"/>
    </location>
    <ligand>
        <name>ATP</name>
        <dbReference type="ChEBI" id="CHEBI:30616"/>
    </ligand>
</feature>
<feature type="active site" description="For GATase activity" evidence="8">
    <location>
        <position position="2"/>
    </location>
</feature>
<keyword evidence="4 9" id="KW-0547">Nucleotide-binding</keyword>
<dbReference type="GO" id="GO:0006529">
    <property type="term" value="P:asparagine biosynthetic process"/>
    <property type="evidence" value="ECO:0007669"/>
    <property type="project" value="UniProtKB-KW"/>
</dbReference>
<evidence type="ECO:0000256" key="6">
    <source>
        <dbReference type="ARBA" id="ARBA00022962"/>
    </source>
</evidence>
<dbReference type="AlphaFoldDB" id="A0A7T0BWG4"/>
<evidence type="ECO:0000256" key="4">
    <source>
        <dbReference type="ARBA" id="ARBA00022741"/>
    </source>
</evidence>
<evidence type="ECO:0000313" key="13">
    <source>
        <dbReference type="Proteomes" id="UP000594688"/>
    </source>
</evidence>
<evidence type="ECO:0000256" key="9">
    <source>
        <dbReference type="PIRSR" id="PIRSR001589-2"/>
    </source>
</evidence>
<evidence type="ECO:0000256" key="5">
    <source>
        <dbReference type="ARBA" id="ARBA00022840"/>
    </source>
</evidence>
<dbReference type="EC" id="6.3.5.4" evidence="3"/>
<feature type="site" description="Important for beta-aspartyl-AMP intermediate formation" evidence="10">
    <location>
        <position position="383"/>
    </location>
</feature>
<comment type="catalytic activity">
    <reaction evidence="7">
        <text>L-aspartate + L-glutamine + ATP + H2O = L-asparagine + L-glutamate + AMP + diphosphate + H(+)</text>
        <dbReference type="Rhea" id="RHEA:12228"/>
        <dbReference type="ChEBI" id="CHEBI:15377"/>
        <dbReference type="ChEBI" id="CHEBI:15378"/>
        <dbReference type="ChEBI" id="CHEBI:29985"/>
        <dbReference type="ChEBI" id="CHEBI:29991"/>
        <dbReference type="ChEBI" id="CHEBI:30616"/>
        <dbReference type="ChEBI" id="CHEBI:33019"/>
        <dbReference type="ChEBI" id="CHEBI:58048"/>
        <dbReference type="ChEBI" id="CHEBI:58359"/>
        <dbReference type="ChEBI" id="CHEBI:456215"/>
        <dbReference type="EC" id="6.3.5.4"/>
    </reaction>
</comment>
<keyword evidence="8" id="KW-0061">Asparagine biosynthesis</keyword>
<evidence type="ECO:0000256" key="8">
    <source>
        <dbReference type="PIRSR" id="PIRSR001589-1"/>
    </source>
</evidence>
<keyword evidence="5 9" id="KW-0067">ATP-binding</keyword>
<dbReference type="Pfam" id="PF00733">
    <property type="entry name" value="Asn_synthase"/>
    <property type="match status" value="1"/>
</dbReference>
<dbReference type="CDD" id="cd00712">
    <property type="entry name" value="AsnB"/>
    <property type="match status" value="1"/>
</dbReference>
<evidence type="ECO:0000256" key="2">
    <source>
        <dbReference type="ARBA" id="ARBA00005752"/>
    </source>
</evidence>
<feature type="binding site" evidence="9">
    <location>
        <begin position="381"/>
        <end position="382"/>
    </location>
    <ligand>
        <name>ATP</name>
        <dbReference type="ChEBI" id="CHEBI:30616"/>
    </ligand>
</feature>
<feature type="binding site" evidence="9">
    <location>
        <position position="109"/>
    </location>
    <ligand>
        <name>L-glutamine</name>
        <dbReference type="ChEBI" id="CHEBI:58359"/>
    </ligand>
</feature>
<dbReference type="InterPro" id="IPR051786">
    <property type="entry name" value="ASN_synthetase/amidase"/>
</dbReference>
<comment type="pathway">
    <text evidence="1">Amino-acid biosynthesis; L-asparagine biosynthesis; L-asparagine from L-aspartate (L-Gln route): step 1/1.</text>
</comment>
<dbReference type="NCBIfam" id="TIGR01536">
    <property type="entry name" value="asn_synth_AEB"/>
    <property type="match status" value="1"/>
</dbReference>
<protein>
    <recommendedName>
        <fullName evidence="3">asparagine synthase (glutamine-hydrolyzing)</fullName>
        <ecNumber evidence="3">6.3.5.4</ecNumber>
    </recommendedName>
</protein>
<dbReference type="SUPFAM" id="SSF52402">
    <property type="entry name" value="Adenine nucleotide alpha hydrolases-like"/>
    <property type="match status" value="1"/>
</dbReference>
<evidence type="ECO:0000256" key="7">
    <source>
        <dbReference type="ARBA" id="ARBA00048741"/>
    </source>
</evidence>
<accession>A0A7T0BWG4</accession>
<organism evidence="12 13">
    <name type="scientific">Candidatus Nitronauta litoralis</name>
    <dbReference type="NCBI Taxonomy" id="2705533"/>
    <lineage>
        <taxon>Bacteria</taxon>
        <taxon>Pseudomonadati</taxon>
        <taxon>Nitrospinota/Tectimicrobiota group</taxon>
        <taxon>Nitrospinota</taxon>
        <taxon>Nitrospinia</taxon>
        <taxon>Nitrospinales</taxon>
        <taxon>Nitrospinaceae</taxon>
        <taxon>Candidatus Nitronauta</taxon>
    </lineage>
</organism>
<dbReference type="InterPro" id="IPR017932">
    <property type="entry name" value="GATase_2_dom"/>
</dbReference>
<dbReference type="PIRSF" id="PIRSF001589">
    <property type="entry name" value="Asn_synthetase_glu-h"/>
    <property type="match status" value="1"/>
</dbReference>
<keyword evidence="6 8" id="KW-0315">Glutamine amidotransferase</keyword>
<dbReference type="InterPro" id="IPR006426">
    <property type="entry name" value="Asn_synth_AEB"/>
</dbReference>
<dbReference type="PROSITE" id="PS51278">
    <property type="entry name" value="GATASE_TYPE_2"/>
    <property type="match status" value="1"/>
</dbReference>
<name>A0A7T0BWG4_9BACT</name>
<sequence length="654" mass="74732">MCGVVGFLNQKSNGSDPAQILESMCQTLHHRGPNDRGQWFDQDSGIHLGHTRLSIIDLSPMGHQPMVSHSGRYVISYNGEIYNFAALKEELDNHPDTSKRAPEWRGHSDTEVILNCIEQWGLEKALQRFIGMFAFALWDRQERTLHLVRDRIGIKPLYYGWQNDTFIFGSELKPFKKHPSFNGEIDREALQLYMLYAFIPPPHSIYQDISKLPPGHLISIKATSTKQTPDPVPYWSAEQIAQEGLSNPFSGSDQEAIEELDQLLRDSIRLRMIADVPLGAFLSGGIDSSTVAAIMQAVSSSPVKTFSIGFEEKDYNEAEYAQAVARHLNTDHTELYVTPGQARDVIPKMPTLYDEPFSDSSQIPTFLVSELTQRYVKVSLSGDGGDEVFGGYNRYLMSPKLWRRMNLFPAALREAGSLICTALSPSQWDALFRIMEPVLPATLKHSNIGDKIHKLAEVLPAQSRRELFFLMITHWNKKEKLVMNHANPTTSSPGFPVASELENYSQDMMLLDLLGYLPGDILTKVDRASMGVSLEARIPLVDHRVVEFAWRLPLHMKIRHGKSKWLLRQVLRRYIPDSLIERPKMGFSIPLHQWLRGPLRDWAEDLLDANRMREEGYLNPEPVQKKWQEHLSGKFSWPHHLWAVLMFQSWLRQK</sequence>
<keyword evidence="12" id="KW-0436">Ligase</keyword>
<evidence type="ECO:0000256" key="3">
    <source>
        <dbReference type="ARBA" id="ARBA00012737"/>
    </source>
</evidence>
<evidence type="ECO:0000313" key="12">
    <source>
        <dbReference type="EMBL" id="QPJ62153.1"/>
    </source>
</evidence>
<feature type="domain" description="Glutamine amidotransferase type-2" evidence="11">
    <location>
        <begin position="2"/>
        <end position="223"/>
    </location>
</feature>
<keyword evidence="8" id="KW-0028">Amino-acid biosynthesis</keyword>
<dbReference type="InterPro" id="IPR029055">
    <property type="entry name" value="Ntn_hydrolases_N"/>
</dbReference>
<dbReference type="GO" id="GO:0005829">
    <property type="term" value="C:cytosol"/>
    <property type="evidence" value="ECO:0007669"/>
    <property type="project" value="TreeGrafter"/>
</dbReference>